<keyword evidence="4" id="KW-1185">Reference proteome</keyword>
<dbReference type="PANTHER" id="PTHR46112:SF2">
    <property type="entry name" value="XAA-PRO AMINOPEPTIDASE P-RELATED"/>
    <property type="match status" value="1"/>
</dbReference>
<dbReference type="Gene3D" id="3.90.230.10">
    <property type="entry name" value="Creatinase/methionine aminopeptidase superfamily"/>
    <property type="match status" value="1"/>
</dbReference>
<dbReference type="OrthoDB" id="4850044at2"/>
<dbReference type="InterPro" id="IPR050659">
    <property type="entry name" value="Peptidase_M24B"/>
</dbReference>
<dbReference type="Pfam" id="PF01321">
    <property type="entry name" value="Creatinase_N"/>
    <property type="match status" value="1"/>
</dbReference>
<dbReference type="SUPFAM" id="SSF55920">
    <property type="entry name" value="Creatinase/aminopeptidase"/>
    <property type="match status" value="1"/>
</dbReference>
<dbReference type="Proteomes" id="UP000219271">
    <property type="component" value="Unassembled WGS sequence"/>
</dbReference>
<name>A0A286DL13_9GAMM</name>
<dbReference type="CDD" id="cd01066">
    <property type="entry name" value="APP_MetAP"/>
    <property type="match status" value="1"/>
</dbReference>
<dbReference type="EMBL" id="OCMY01000002">
    <property type="protein sequence ID" value="SOD59326.1"/>
    <property type="molecule type" value="Genomic_DNA"/>
</dbReference>
<dbReference type="PANTHER" id="PTHR46112">
    <property type="entry name" value="AMINOPEPTIDASE"/>
    <property type="match status" value="1"/>
</dbReference>
<reference evidence="4" key="1">
    <citation type="submission" date="2017-09" db="EMBL/GenBank/DDBJ databases">
        <authorList>
            <person name="Varghese N."/>
            <person name="Submissions S."/>
        </authorList>
    </citation>
    <scope>NUCLEOTIDE SEQUENCE [LARGE SCALE GENOMIC DNA]</scope>
    <source>
        <strain evidence="4">JKS000234</strain>
    </source>
</reference>
<accession>A0A286DL13</accession>
<dbReference type="SUPFAM" id="SSF53092">
    <property type="entry name" value="Creatinase/prolidase N-terminal domain"/>
    <property type="match status" value="1"/>
</dbReference>
<evidence type="ECO:0000259" key="1">
    <source>
        <dbReference type="Pfam" id="PF00557"/>
    </source>
</evidence>
<dbReference type="RefSeq" id="WP_097097726.1">
    <property type="nucleotide sequence ID" value="NZ_OCMY01000002.1"/>
</dbReference>
<dbReference type="AlphaFoldDB" id="A0A286DL13"/>
<feature type="domain" description="Peptidase M24" evidence="1">
    <location>
        <begin position="130"/>
        <end position="322"/>
    </location>
</feature>
<organism evidence="3 4">
    <name type="scientific">Candidatus Pantoea floridensis</name>
    <dbReference type="NCBI Taxonomy" id="1938870"/>
    <lineage>
        <taxon>Bacteria</taxon>
        <taxon>Pseudomonadati</taxon>
        <taxon>Pseudomonadota</taxon>
        <taxon>Gammaproteobacteria</taxon>
        <taxon>Enterobacterales</taxon>
        <taxon>Erwiniaceae</taxon>
        <taxon>Pantoea</taxon>
    </lineage>
</organism>
<feature type="domain" description="Creatinase N-terminal" evidence="2">
    <location>
        <begin position="5"/>
        <end position="82"/>
    </location>
</feature>
<dbReference type="InterPro" id="IPR029149">
    <property type="entry name" value="Creatin/AminoP/Spt16_N"/>
</dbReference>
<dbReference type="InterPro" id="IPR000587">
    <property type="entry name" value="Creatinase_N"/>
</dbReference>
<proteinExistence type="predicted"/>
<dbReference type="InterPro" id="IPR000994">
    <property type="entry name" value="Pept_M24"/>
</dbReference>
<dbReference type="Pfam" id="PF00557">
    <property type="entry name" value="Peptidase_M24"/>
    <property type="match status" value="1"/>
</dbReference>
<evidence type="ECO:0000259" key="2">
    <source>
        <dbReference type="Pfam" id="PF01321"/>
    </source>
</evidence>
<dbReference type="InterPro" id="IPR036005">
    <property type="entry name" value="Creatinase/aminopeptidase-like"/>
</dbReference>
<evidence type="ECO:0000313" key="4">
    <source>
        <dbReference type="Proteomes" id="UP000219271"/>
    </source>
</evidence>
<evidence type="ECO:0000313" key="3">
    <source>
        <dbReference type="EMBL" id="SOD59326.1"/>
    </source>
</evidence>
<sequence length="359" mass="39645">MSEKLTRLQRALADWQLDAVLLTRRDNIAWLTEGASYYVVERAETGVASLLVTPHKVLLLAPENEMPRILAEEPLPFACETQSYPWFQSLNSVLPPGKLGSDTPLAETIDIQQQMIVLRQGLNSSEQQRFRTLGREAAQIVEDVARQLRAGVTEWQVEAQIVAACLARGIRPMCTLVAADERIAAFKHPVPTAKIVRHQLLITLGAERHGLHVSLTRLVHIGEPAPALRQRLQTLSQIHADILCATQPGRSWSAVFNAIQNAYQQQGQGDAWRDHHQGGPAGYGCRDEIVTSESQGEVRLNTALAWNPTLSGVKSEDTFLLTSEGCEALTRTANWPLISVRRGASLLHFADWLVLPASS</sequence>
<gene>
    <name evidence="3" type="ORF">SAMN06273570_4238</name>
</gene>
<protein>
    <submittedName>
        <fullName evidence="3">Antitoxin VapB</fullName>
    </submittedName>
</protein>
<dbReference type="Gene3D" id="3.40.350.10">
    <property type="entry name" value="Creatinase/prolidase N-terminal domain"/>
    <property type="match status" value="1"/>
</dbReference>